<feature type="transmembrane region" description="Helical" evidence="1">
    <location>
        <begin position="110"/>
        <end position="129"/>
    </location>
</feature>
<evidence type="ECO:0008006" key="4">
    <source>
        <dbReference type="Google" id="ProtNLM"/>
    </source>
</evidence>
<dbReference type="AlphaFoldDB" id="A0A7L4ZLW8"/>
<feature type="transmembrane region" description="Helical" evidence="1">
    <location>
        <begin position="74"/>
        <end position="98"/>
    </location>
</feature>
<keyword evidence="1" id="KW-1133">Transmembrane helix</keyword>
<accession>A0A7L4ZLW8</accession>
<protein>
    <recommendedName>
        <fullName evidence="4">ATP synthase protein I</fullName>
    </recommendedName>
</protein>
<dbReference type="Proteomes" id="UP000464657">
    <property type="component" value="Chromosome"/>
</dbReference>
<evidence type="ECO:0000313" key="2">
    <source>
        <dbReference type="EMBL" id="QHI37429.1"/>
    </source>
</evidence>
<gene>
    <name evidence="2" type="ORF">IMCC3317_28080</name>
</gene>
<keyword evidence="1" id="KW-0472">Membrane</keyword>
<sequence length="134" mass="16138">MTVDFRKRQIDFLVQLIAITLILLGIHSYLLYHFAKEIVLFFPIWHIYTFHFVMTAIIYSIVNYRFSNGHETVFNTFMIGTFLKMVLTIVFFLPLILAPMENKKLDLFNFMIPYFLYLFFEVFSIIKFIQNKPQ</sequence>
<dbReference type="KEGG" id="kan:IMCC3317_28080"/>
<feature type="transmembrane region" description="Helical" evidence="1">
    <location>
        <begin position="12"/>
        <end position="32"/>
    </location>
</feature>
<dbReference type="EMBL" id="CP019288">
    <property type="protein sequence ID" value="QHI37429.1"/>
    <property type="molecule type" value="Genomic_DNA"/>
</dbReference>
<evidence type="ECO:0000256" key="1">
    <source>
        <dbReference type="SAM" id="Phobius"/>
    </source>
</evidence>
<proteinExistence type="predicted"/>
<keyword evidence="3" id="KW-1185">Reference proteome</keyword>
<name>A0A7L4ZLW8_9FLAO</name>
<evidence type="ECO:0000313" key="3">
    <source>
        <dbReference type="Proteomes" id="UP000464657"/>
    </source>
</evidence>
<feature type="transmembrane region" description="Helical" evidence="1">
    <location>
        <begin position="38"/>
        <end position="62"/>
    </location>
</feature>
<reference evidence="2 3" key="1">
    <citation type="journal article" date="2013" name="Int. J. Syst. Evol. Microbiol.">
        <title>Kordia antarctica sp. nov., isolated from Antarctic seawater.</title>
        <authorList>
            <person name="Baek K."/>
            <person name="Choi A."/>
            <person name="Kang I."/>
            <person name="Lee K."/>
            <person name="Cho J.C."/>
        </authorList>
    </citation>
    <scope>NUCLEOTIDE SEQUENCE [LARGE SCALE GENOMIC DNA]</scope>
    <source>
        <strain evidence="2 3">IMCC3317</strain>
    </source>
</reference>
<organism evidence="2 3">
    <name type="scientific">Kordia antarctica</name>
    <dbReference type="NCBI Taxonomy" id="1218801"/>
    <lineage>
        <taxon>Bacteria</taxon>
        <taxon>Pseudomonadati</taxon>
        <taxon>Bacteroidota</taxon>
        <taxon>Flavobacteriia</taxon>
        <taxon>Flavobacteriales</taxon>
        <taxon>Flavobacteriaceae</taxon>
        <taxon>Kordia</taxon>
    </lineage>
</organism>
<keyword evidence="1" id="KW-0812">Transmembrane</keyword>